<accession>N9Q113</accession>
<dbReference type="Proteomes" id="UP000013173">
    <property type="component" value="Unassembled WGS sequence"/>
</dbReference>
<comment type="caution">
    <text evidence="2">The sequence shown here is derived from an EMBL/GenBank/DDBJ whole genome shotgun (WGS) entry which is preliminary data.</text>
</comment>
<dbReference type="Pfam" id="PF13401">
    <property type="entry name" value="AAA_22"/>
    <property type="match status" value="1"/>
</dbReference>
<sequence length="246" mass="27438">MNISVNNGIAKTRNIAQCYDAVVRTLERNPNLPGLAGLYGPSGYGKSFAANHVATMTGAFYVQVKSTYTRKSFLQAVLREMSIPVPTTLNEMMELASAELAKTRKPLIVDEFDHLVNSSKVEIVRDLYEASQGTILVIGEELLPKKLEKWERFHGRVLNWAGALPTDLNDCLLLKEIYAPDIQIEQPILEQLIAAVKGSTRRVSSNLEMMNELALEEGIDLITTKNFKHVLHHGFLTGESPKPRTF</sequence>
<dbReference type="OrthoDB" id="9797061at2"/>
<keyword evidence="3" id="KW-1185">Reference proteome</keyword>
<dbReference type="EMBL" id="APRW01000014">
    <property type="protein sequence ID" value="ENX20160.1"/>
    <property type="molecule type" value="Genomic_DNA"/>
</dbReference>
<dbReference type="InterPro" id="IPR027417">
    <property type="entry name" value="P-loop_NTPase"/>
</dbReference>
<protein>
    <recommendedName>
        <fullName evidence="1">ORC1/DEAH AAA+ ATPase domain-containing protein</fullName>
    </recommendedName>
</protein>
<proteinExistence type="predicted"/>
<name>N9Q113_9GAMM</name>
<dbReference type="HOGENOM" id="CLU_099028_0_0_6"/>
<dbReference type="InterPro" id="IPR049945">
    <property type="entry name" value="AAA_22"/>
</dbReference>
<feature type="domain" description="ORC1/DEAH AAA+ ATPase" evidence="1">
    <location>
        <begin position="36"/>
        <end position="145"/>
    </location>
</feature>
<dbReference type="GO" id="GO:0016887">
    <property type="term" value="F:ATP hydrolysis activity"/>
    <property type="evidence" value="ECO:0007669"/>
    <property type="project" value="InterPro"/>
</dbReference>
<dbReference type="AlphaFoldDB" id="N9Q113"/>
<dbReference type="GeneID" id="303682674"/>
<evidence type="ECO:0000313" key="3">
    <source>
        <dbReference type="Proteomes" id="UP000013173"/>
    </source>
</evidence>
<dbReference type="PATRIC" id="fig|1217706.3.peg.3002"/>
<organism evidence="2 3">
    <name type="scientific">Acinetobacter vivianii</name>
    <dbReference type="NCBI Taxonomy" id="1776742"/>
    <lineage>
        <taxon>Bacteria</taxon>
        <taxon>Pseudomonadati</taxon>
        <taxon>Pseudomonadota</taxon>
        <taxon>Gammaproteobacteria</taxon>
        <taxon>Moraxellales</taxon>
        <taxon>Moraxellaceae</taxon>
        <taxon>Acinetobacter</taxon>
    </lineage>
</organism>
<dbReference type="SUPFAM" id="SSF52540">
    <property type="entry name" value="P-loop containing nucleoside triphosphate hydrolases"/>
    <property type="match status" value="1"/>
</dbReference>
<reference evidence="2 3" key="1">
    <citation type="submission" date="2013-02" db="EMBL/GenBank/DDBJ databases">
        <title>The Genome Sequence of Acinetobacter sp. NIPH 2168.</title>
        <authorList>
            <consortium name="The Broad Institute Genome Sequencing Platform"/>
            <consortium name="The Broad Institute Genome Sequencing Center for Infectious Disease"/>
            <person name="Cerqueira G."/>
            <person name="Feldgarden M."/>
            <person name="Courvalin P."/>
            <person name="Perichon B."/>
            <person name="Grillot-Courvalin C."/>
            <person name="Clermont D."/>
            <person name="Rocha E."/>
            <person name="Yoon E.-J."/>
            <person name="Nemec A."/>
            <person name="Walker B."/>
            <person name="Young S.K."/>
            <person name="Zeng Q."/>
            <person name="Gargeya S."/>
            <person name="Fitzgerald M."/>
            <person name="Haas B."/>
            <person name="Abouelleil A."/>
            <person name="Alvarado L."/>
            <person name="Arachchi H.M."/>
            <person name="Berlin A.M."/>
            <person name="Chapman S.B."/>
            <person name="Dewar J."/>
            <person name="Goldberg J."/>
            <person name="Griggs A."/>
            <person name="Gujja S."/>
            <person name="Hansen M."/>
            <person name="Howarth C."/>
            <person name="Imamovic A."/>
            <person name="Larimer J."/>
            <person name="McCowan C."/>
            <person name="Murphy C."/>
            <person name="Neiman D."/>
            <person name="Pearson M."/>
            <person name="Priest M."/>
            <person name="Roberts A."/>
            <person name="Saif S."/>
            <person name="Shea T."/>
            <person name="Sisk P."/>
            <person name="Sykes S."/>
            <person name="Wortman J."/>
            <person name="Nusbaum C."/>
            <person name="Birren B."/>
        </authorList>
    </citation>
    <scope>NUCLEOTIDE SEQUENCE [LARGE SCALE GENOMIC DNA]</scope>
    <source>
        <strain evidence="2 3">NIPH 2168</strain>
    </source>
</reference>
<dbReference type="RefSeq" id="WP_005259471.1">
    <property type="nucleotide sequence ID" value="NZ_BMDR01000002.1"/>
</dbReference>
<evidence type="ECO:0000259" key="1">
    <source>
        <dbReference type="Pfam" id="PF13401"/>
    </source>
</evidence>
<dbReference type="Gene3D" id="3.40.50.300">
    <property type="entry name" value="P-loop containing nucleotide triphosphate hydrolases"/>
    <property type="match status" value="1"/>
</dbReference>
<evidence type="ECO:0000313" key="2">
    <source>
        <dbReference type="EMBL" id="ENX20160.1"/>
    </source>
</evidence>
<gene>
    <name evidence="2" type="ORF">F892_03083</name>
</gene>